<gene>
    <name evidence="3" type="ORF">GKJPGBOP_03934</name>
</gene>
<protein>
    <submittedName>
        <fullName evidence="3">Uncharacterized protein</fullName>
    </submittedName>
</protein>
<evidence type="ECO:0000313" key="3">
    <source>
        <dbReference type="EMBL" id="GCD44242.1"/>
    </source>
</evidence>
<feature type="region of interest" description="Disordered" evidence="1">
    <location>
        <begin position="1"/>
        <end position="40"/>
    </location>
</feature>
<feature type="compositionally biased region" description="Basic and acidic residues" evidence="1">
    <location>
        <begin position="10"/>
        <end position="23"/>
    </location>
</feature>
<keyword evidence="2" id="KW-1133">Transmembrane helix</keyword>
<comment type="caution">
    <text evidence="3">The sequence shown here is derived from an EMBL/GenBank/DDBJ whole genome shotgun (WGS) entry which is preliminary data.</text>
</comment>
<sequence>MTMTRTHTSRRTDDQRRDSERSRRQSSVRTRQSSVRTRRSSVRTRVGGAALVLWALLSALACSYVFAVWLPTDAARYRDYEASEACLAHTAVRRLEDCRREVTFTVEDTVIQGGGKNVRYEATLTGAPYWNRTVAFGNTEPVLERLRPGDQVTATVWRGGIMTVSTQGLRQSTSDEPRDEPQAAAAIGTALGVFAVMALVFGAVQLTRPRDHAPYSLGGYGKPLLITMTVACVAVAAASLLLGIPWWIVPALVVPVVAARAWLLHRNRQASRPTETARRPGRF</sequence>
<dbReference type="EMBL" id="BHZD01000001">
    <property type="protein sequence ID" value="GCD44242.1"/>
    <property type="molecule type" value="Genomic_DNA"/>
</dbReference>
<evidence type="ECO:0000256" key="2">
    <source>
        <dbReference type="SAM" id="Phobius"/>
    </source>
</evidence>
<evidence type="ECO:0000256" key="1">
    <source>
        <dbReference type="SAM" id="MobiDB-lite"/>
    </source>
</evidence>
<keyword evidence="4" id="KW-1185">Reference proteome</keyword>
<proteinExistence type="predicted"/>
<reference evidence="3 4" key="1">
    <citation type="submission" date="2018-11" db="EMBL/GenBank/DDBJ databases">
        <title>Whole genome sequence of Streptomyces paromomycinus NBRC 15454(T).</title>
        <authorList>
            <person name="Komaki H."/>
            <person name="Tamura T."/>
        </authorList>
    </citation>
    <scope>NUCLEOTIDE SEQUENCE [LARGE SCALE GENOMIC DNA]</scope>
    <source>
        <strain evidence="3 4">NBRC 15454</strain>
    </source>
</reference>
<feature type="transmembrane region" description="Helical" evidence="2">
    <location>
        <begin position="247"/>
        <end position="264"/>
    </location>
</feature>
<dbReference type="Proteomes" id="UP000286746">
    <property type="component" value="Unassembled WGS sequence"/>
</dbReference>
<keyword evidence="2" id="KW-0812">Transmembrane</keyword>
<accession>A0A401W4M3</accession>
<evidence type="ECO:0000313" key="4">
    <source>
        <dbReference type="Proteomes" id="UP000286746"/>
    </source>
</evidence>
<name>A0A401W4M3_STREY</name>
<feature type="transmembrane region" description="Helical" evidence="2">
    <location>
        <begin position="183"/>
        <end position="204"/>
    </location>
</feature>
<organism evidence="3 4">
    <name type="scientific">Streptomyces paromomycinus</name>
    <name type="common">Streptomyces rimosus subsp. paromomycinus</name>
    <dbReference type="NCBI Taxonomy" id="92743"/>
    <lineage>
        <taxon>Bacteria</taxon>
        <taxon>Bacillati</taxon>
        <taxon>Actinomycetota</taxon>
        <taxon>Actinomycetes</taxon>
        <taxon>Kitasatosporales</taxon>
        <taxon>Streptomycetaceae</taxon>
        <taxon>Streptomyces</taxon>
    </lineage>
</organism>
<feature type="compositionally biased region" description="Low complexity" evidence="1">
    <location>
        <begin position="25"/>
        <end position="35"/>
    </location>
</feature>
<feature type="transmembrane region" description="Helical" evidence="2">
    <location>
        <begin position="224"/>
        <end position="241"/>
    </location>
</feature>
<keyword evidence="2" id="KW-0472">Membrane</keyword>
<dbReference type="AlphaFoldDB" id="A0A401W4M3"/>
<feature type="transmembrane region" description="Helical" evidence="2">
    <location>
        <begin position="46"/>
        <end position="70"/>
    </location>
</feature>
<dbReference type="RefSeq" id="WP_125055160.1">
    <property type="nucleotide sequence ID" value="NZ_BHZD01000001.1"/>
</dbReference>